<comment type="similarity">
    <text evidence="5">Belongs to the class I-like SAM-binding methyltransferase superfamily. RsmB/NOP family.</text>
</comment>
<dbReference type="STRING" id="1902579.BHV28_13920"/>
<dbReference type="Gene3D" id="3.40.50.150">
    <property type="entry name" value="Vaccinia Virus protein VP39"/>
    <property type="match status" value="1"/>
</dbReference>
<accession>A0A1U9JW15</accession>
<keyword evidence="8" id="KW-1185">Reference proteome</keyword>
<reference evidence="7 8" key="2">
    <citation type="journal article" date="2016" name="Sci. Rep.">
        <title>The genome of Rhizobiales bacteria in predatory ants reveals urease gene functions but no genes for nitrogen fixation.</title>
        <authorList>
            <person name="Neuvonen M.M."/>
            <person name="Tamarit D."/>
            <person name="Naslund K."/>
            <person name="Liebig J."/>
            <person name="Feldhaar H."/>
            <person name="Moran N.A."/>
            <person name="Guy L."/>
            <person name="Andersson S.G."/>
        </authorList>
    </citation>
    <scope>NUCLEOTIDE SEQUENCE [LARGE SCALE GENOMIC DNA]</scope>
    <source>
        <strain evidence="7 8">Hsal</strain>
    </source>
</reference>
<dbReference type="PROSITE" id="PS51686">
    <property type="entry name" value="SAM_MT_RSMB_NOP"/>
    <property type="match status" value="1"/>
</dbReference>
<feature type="domain" description="SAM-dependent MTase RsmB/NOP-type" evidence="6">
    <location>
        <begin position="145"/>
        <end position="428"/>
    </location>
</feature>
<evidence type="ECO:0000256" key="4">
    <source>
        <dbReference type="ARBA" id="ARBA00022884"/>
    </source>
</evidence>
<dbReference type="GO" id="GO:0001510">
    <property type="term" value="P:RNA methylation"/>
    <property type="evidence" value="ECO:0007669"/>
    <property type="project" value="InterPro"/>
</dbReference>
<evidence type="ECO:0000256" key="3">
    <source>
        <dbReference type="ARBA" id="ARBA00022691"/>
    </source>
</evidence>
<dbReference type="InterPro" id="IPR023267">
    <property type="entry name" value="RCMT"/>
</dbReference>
<comment type="caution">
    <text evidence="5">Lacks conserved residue(s) required for the propagation of feature annotation.</text>
</comment>
<dbReference type="Pfam" id="PF22458">
    <property type="entry name" value="RsmF-B_ferredox"/>
    <property type="match status" value="1"/>
</dbReference>
<dbReference type="Pfam" id="PF01189">
    <property type="entry name" value="Methyltr_RsmB-F"/>
    <property type="match status" value="1"/>
</dbReference>
<proteinExistence type="inferred from homology"/>
<evidence type="ECO:0000313" key="8">
    <source>
        <dbReference type="Proteomes" id="UP000188912"/>
    </source>
</evidence>
<dbReference type="PANTHER" id="PTHR22807:SF53">
    <property type="entry name" value="RIBOSOMAL RNA SMALL SUBUNIT METHYLTRANSFERASE B-RELATED"/>
    <property type="match status" value="1"/>
</dbReference>
<dbReference type="InterPro" id="IPR001678">
    <property type="entry name" value="MeTrfase_RsmB-F_NOP2_dom"/>
</dbReference>
<name>A0A1U9JW15_9HYPH</name>
<dbReference type="AlphaFoldDB" id="A0A1U9JW15"/>
<dbReference type="GO" id="GO:0003723">
    <property type="term" value="F:RNA binding"/>
    <property type="evidence" value="ECO:0007669"/>
    <property type="project" value="UniProtKB-UniRule"/>
</dbReference>
<evidence type="ECO:0000256" key="2">
    <source>
        <dbReference type="ARBA" id="ARBA00022679"/>
    </source>
</evidence>
<dbReference type="PANTHER" id="PTHR22807">
    <property type="entry name" value="NOP2 YEAST -RELATED NOL1/NOP2/FMU SUN DOMAIN-CONTAINING"/>
    <property type="match status" value="1"/>
</dbReference>
<organism evidence="7 8">
    <name type="scientific">Candidatus Tokpelaia hoelldobleri</name>
    <dbReference type="NCBI Taxonomy" id="1902579"/>
    <lineage>
        <taxon>Bacteria</taxon>
        <taxon>Pseudomonadati</taxon>
        <taxon>Pseudomonadota</taxon>
        <taxon>Alphaproteobacteria</taxon>
        <taxon>Hyphomicrobiales</taxon>
        <taxon>Candidatus Tokpelaia</taxon>
    </lineage>
</organism>
<keyword evidence="2 5" id="KW-0808">Transferase</keyword>
<evidence type="ECO:0000259" key="6">
    <source>
        <dbReference type="PROSITE" id="PS51686"/>
    </source>
</evidence>
<dbReference type="PRINTS" id="PR02008">
    <property type="entry name" value="RCMTFAMILY"/>
</dbReference>
<feature type="active site" description="Nucleophile" evidence="5">
    <location>
        <position position="359"/>
    </location>
</feature>
<evidence type="ECO:0000313" key="7">
    <source>
        <dbReference type="EMBL" id="AQS42075.1"/>
    </source>
</evidence>
<evidence type="ECO:0000256" key="5">
    <source>
        <dbReference type="PROSITE-ProRule" id="PRU01023"/>
    </source>
</evidence>
<gene>
    <name evidence="7" type="primary">sun</name>
    <name evidence="7" type="ORF">BHV28_13920</name>
</gene>
<dbReference type="GO" id="GO:0008173">
    <property type="term" value="F:RNA methyltransferase activity"/>
    <property type="evidence" value="ECO:0007669"/>
    <property type="project" value="InterPro"/>
</dbReference>
<dbReference type="InterPro" id="IPR029063">
    <property type="entry name" value="SAM-dependent_MTases_sf"/>
</dbReference>
<evidence type="ECO:0000256" key="1">
    <source>
        <dbReference type="ARBA" id="ARBA00022603"/>
    </source>
</evidence>
<dbReference type="InterPro" id="IPR049560">
    <property type="entry name" value="MeTrfase_RsmB-F_NOP2_cat"/>
</dbReference>
<dbReference type="InterPro" id="IPR054728">
    <property type="entry name" value="RsmB-like_ferredoxin"/>
</dbReference>
<reference evidence="7 8" key="1">
    <citation type="journal article" date="2010" name="Science">
        <title>Genomic comparison of the ants Camponotus floridanus and Harpegnathos saltator.</title>
        <authorList>
            <person name="Bonasio R."/>
            <person name="Zhang G."/>
            <person name="Ye C."/>
            <person name="Mutti N.S."/>
            <person name="Fang X."/>
            <person name="Qin N."/>
            <person name="Donahue G."/>
            <person name="Yang P."/>
            <person name="Li Q."/>
            <person name="Li C."/>
            <person name="Zhang P."/>
            <person name="Huang Z."/>
            <person name="Berger S.L."/>
            <person name="Reinberg D."/>
            <person name="Wang J."/>
            <person name="Liebig J."/>
        </authorList>
    </citation>
    <scope>NUCLEOTIDE SEQUENCE [LARGE SCALE GENOMIC DNA]</scope>
    <source>
        <strain evidence="7 8">Hsal</strain>
    </source>
</reference>
<keyword evidence="4 5" id="KW-0694">RNA-binding</keyword>
<dbReference type="KEGG" id="thd:BHV28_13920"/>
<sequence length="429" mass="46262">MRLGGRLQAAIEILGDMDKRECPAAESLKDWGQSHRFAGSSDRAAIGNIVYDALRRRASISWRMESEAVADIAYGALLGDGGLTLEELAAMLAGDRFAPPPLAPSLVAAWQSRKLADAPDVIQADLPQWCVSQFEQLLGTGWAAEGQALGRRPPLDLRANTLRSTPEEVVKAMAGTQAEAVSWFPQAVRIAPVAGLGRHPKVQMEAAFQNGWFEVQDLGSQIVARLCGARAGMQVLDYCAGAGGKTLALAADMENRGQIHACDAANTRLAPIFERLRRAGVHNAQVHTEKTELAALNGRMDLVVVDAPCTGSGTWRRHPDTKWRLTGSQLQHRVAEQQNVLAAAAPFVKTGGRLVYITCSLFYDEDDGQIAHFLARQSGFRLCDMAAIWQAAITQAAAPAPRFTLSGLVLSPHISESDGFYIAVMEKTA</sequence>
<protein>
    <submittedName>
        <fullName evidence="7">SUN-family protein</fullName>
    </submittedName>
</protein>
<dbReference type="EMBL" id="CP017315">
    <property type="protein sequence ID" value="AQS42075.1"/>
    <property type="molecule type" value="Genomic_DNA"/>
</dbReference>
<dbReference type="SUPFAM" id="SSF53335">
    <property type="entry name" value="S-adenosyl-L-methionine-dependent methyltransferases"/>
    <property type="match status" value="1"/>
</dbReference>
<keyword evidence="3 5" id="KW-0949">S-adenosyl-L-methionine</keyword>
<keyword evidence="1 5" id="KW-0489">Methyltransferase</keyword>
<feature type="binding site" evidence="5">
    <location>
        <position position="306"/>
    </location>
    <ligand>
        <name>S-adenosyl-L-methionine</name>
        <dbReference type="ChEBI" id="CHEBI:59789"/>
    </ligand>
</feature>
<feature type="binding site" evidence="5">
    <location>
        <position position="263"/>
    </location>
    <ligand>
        <name>S-adenosyl-L-methionine</name>
        <dbReference type="ChEBI" id="CHEBI:59789"/>
    </ligand>
</feature>
<dbReference type="Proteomes" id="UP000188912">
    <property type="component" value="Chromosome"/>
</dbReference>